<dbReference type="Proteomes" id="UP001347796">
    <property type="component" value="Unassembled WGS sequence"/>
</dbReference>
<name>A0AAN8JPV9_PATCE</name>
<organism evidence="1 2">
    <name type="scientific">Patella caerulea</name>
    <name type="common">Rayed Mediterranean limpet</name>
    <dbReference type="NCBI Taxonomy" id="87958"/>
    <lineage>
        <taxon>Eukaryota</taxon>
        <taxon>Metazoa</taxon>
        <taxon>Spiralia</taxon>
        <taxon>Lophotrochozoa</taxon>
        <taxon>Mollusca</taxon>
        <taxon>Gastropoda</taxon>
        <taxon>Patellogastropoda</taxon>
        <taxon>Patelloidea</taxon>
        <taxon>Patellidae</taxon>
        <taxon>Patella</taxon>
    </lineage>
</organism>
<comment type="caution">
    <text evidence="1">The sequence shown here is derived from an EMBL/GenBank/DDBJ whole genome shotgun (WGS) entry which is preliminary data.</text>
</comment>
<keyword evidence="2" id="KW-1185">Reference proteome</keyword>
<evidence type="ECO:0000313" key="1">
    <source>
        <dbReference type="EMBL" id="KAK6181756.1"/>
    </source>
</evidence>
<evidence type="ECO:0000313" key="2">
    <source>
        <dbReference type="Proteomes" id="UP001347796"/>
    </source>
</evidence>
<dbReference type="EMBL" id="JAZGQO010000007">
    <property type="protein sequence ID" value="KAK6181756.1"/>
    <property type="molecule type" value="Genomic_DNA"/>
</dbReference>
<dbReference type="Pfam" id="PF05380">
    <property type="entry name" value="Peptidase_A17"/>
    <property type="match status" value="1"/>
</dbReference>
<accession>A0AAN8JPV9</accession>
<dbReference type="AlphaFoldDB" id="A0AAN8JPV9"/>
<dbReference type="PANTHER" id="PTHR47331">
    <property type="entry name" value="PHD-TYPE DOMAIN-CONTAINING PROTEIN"/>
    <property type="match status" value="1"/>
</dbReference>
<gene>
    <name evidence="1" type="ORF">SNE40_009545</name>
</gene>
<proteinExistence type="predicted"/>
<sequence>MCKDKLDWDSVVPEYLHPVWEKWRQDIMELEKLEIPRCYKPKDFGDIKAIELHHISDASESGIGQSSYLRIVNNLGEVHCSFVIGKARVTPVKVVTVPRLELVAATISAKMSTFLRNELTYENVTEFFWTDSRIVLGYLKNEAKRFHTFVANRVQQIRNQTDPDRWSFVKSEPNVADLASRVLTAKQLVEDSTWLAGPPFLWQKEVIDVDQEIAYSLDEADDEVKNATVLSSMTGSGKIGVPEFEEAEKEILKILQREHFEKELEIIQSHSGVVEDRTATRDRNRKIKKYSSLFRLDPFLDKNGLIRVGGRIQRANIPHELKHPVIIPSKSHLTKLLITHYHQKVNHMGRGITHNELRQNG</sequence>
<reference evidence="1 2" key="1">
    <citation type="submission" date="2024-01" db="EMBL/GenBank/DDBJ databases">
        <title>The genome of the rayed Mediterranean limpet Patella caerulea (Linnaeus, 1758).</title>
        <authorList>
            <person name="Anh-Thu Weber A."/>
            <person name="Halstead-Nussloch G."/>
        </authorList>
    </citation>
    <scope>NUCLEOTIDE SEQUENCE [LARGE SCALE GENOMIC DNA]</scope>
    <source>
        <strain evidence="1">AATW-2023a</strain>
        <tissue evidence="1">Whole specimen</tissue>
    </source>
</reference>
<protein>
    <submittedName>
        <fullName evidence="1">Uncharacterized protein</fullName>
    </submittedName>
</protein>
<dbReference type="InterPro" id="IPR008042">
    <property type="entry name" value="Retrotrans_Pao"/>
</dbReference>
<dbReference type="PANTHER" id="PTHR47331:SF5">
    <property type="entry name" value="RIBONUCLEASE H"/>
    <property type="match status" value="1"/>
</dbReference>